<protein>
    <recommendedName>
        <fullName evidence="2">carnosine N-methyltransferase</fullName>
        <ecNumber evidence="2">2.1.1.22</ecNumber>
    </recommendedName>
</protein>
<dbReference type="SMART" id="SM01296">
    <property type="entry name" value="N2227"/>
    <property type="match status" value="1"/>
</dbReference>
<dbReference type="PANTHER" id="PTHR12303">
    <property type="entry name" value="CARNOSINE N-METHYLTRANSFERASE"/>
    <property type="match status" value="1"/>
</dbReference>
<evidence type="ECO:0000256" key="5">
    <source>
        <dbReference type="ARBA" id="ARBA00022691"/>
    </source>
</evidence>
<evidence type="ECO:0000313" key="7">
    <source>
        <dbReference type="Proteomes" id="UP001628156"/>
    </source>
</evidence>
<evidence type="ECO:0000256" key="3">
    <source>
        <dbReference type="ARBA" id="ARBA00022603"/>
    </source>
</evidence>
<dbReference type="PANTHER" id="PTHR12303:SF6">
    <property type="entry name" value="CARNOSINE N-METHYLTRANSFERASE"/>
    <property type="match status" value="1"/>
</dbReference>
<dbReference type="InterPro" id="IPR012901">
    <property type="entry name" value="CARME"/>
</dbReference>
<accession>A0ABQ0DLI7</accession>
<comment type="caution">
    <text evidence="6">The sequence shown here is derived from an EMBL/GenBank/DDBJ whole genome shotgun (WGS) entry which is preliminary data.</text>
</comment>
<keyword evidence="5" id="KW-0949">S-adenosyl-L-methionine</keyword>
<sequence>MEFMNQKELDEEHIYLLSVVQAFQMYEEFGKQWVVYQLSMFKSLKEEDKKLLPNYHQKWNLILCGLHANQMIFDAIIRNQEDIITHLHFPILSEEQKHNLILSISDNERNELCQKLDKVRSMLTHLYRDWSIEGINERKLCYEPILHRLKELYQNNRNNIKILVPGAGLGRLAYEIASLGFQCEGNEFTYYMLLTSEFLLNGIEKIGQFKIFPWIMETCNLLSFNDQASVATIPDIVPNLGNHQMSMVAGDFVEIYSKQKESFDCIVTCFFIDTAHNIIDYLRIIYSCLKLHGRWINEGPLLYHYKDSDSLSIELNWEEIKCIISSLGFTIISERLIPCTYCYSEHSLLQSKYTAIWFEAIKN</sequence>
<keyword evidence="4" id="KW-0808">Transferase</keyword>
<evidence type="ECO:0000313" key="6">
    <source>
        <dbReference type="EMBL" id="GAB1223722.1"/>
    </source>
</evidence>
<gene>
    <name evidence="6" type="ORF">ENUP19_0160G0010</name>
</gene>
<name>A0ABQ0DLI7_9EUKA</name>
<keyword evidence="3" id="KW-0489">Methyltransferase</keyword>
<comment type="similarity">
    <text evidence="1">Belongs to the carnosine N-methyltransferase family.</text>
</comment>
<evidence type="ECO:0000256" key="1">
    <source>
        <dbReference type="ARBA" id="ARBA00010086"/>
    </source>
</evidence>
<dbReference type="InterPro" id="IPR029063">
    <property type="entry name" value="SAM-dependent_MTases_sf"/>
</dbReference>
<dbReference type="Gene3D" id="3.40.50.150">
    <property type="entry name" value="Vaccinia Virus protein VP39"/>
    <property type="match status" value="1"/>
</dbReference>
<dbReference type="EC" id="2.1.1.22" evidence="2"/>
<dbReference type="EMBL" id="BAAFRS010000160">
    <property type="protein sequence ID" value="GAB1223722.1"/>
    <property type="molecule type" value="Genomic_DNA"/>
</dbReference>
<dbReference type="SUPFAM" id="SSF53335">
    <property type="entry name" value="S-adenosyl-L-methionine-dependent methyltransferases"/>
    <property type="match status" value="1"/>
</dbReference>
<keyword evidence="7" id="KW-1185">Reference proteome</keyword>
<dbReference type="Pfam" id="PF07942">
    <property type="entry name" value="CARME"/>
    <property type="match status" value="1"/>
</dbReference>
<reference evidence="6 7" key="1">
    <citation type="journal article" date="2019" name="PLoS Negl. Trop. Dis.">
        <title>Whole genome sequencing of Entamoeba nuttalli reveals mammalian host-related molecular signatures and a novel octapeptide-repeat surface protein.</title>
        <authorList>
            <person name="Tanaka M."/>
            <person name="Makiuchi T."/>
            <person name="Komiyama T."/>
            <person name="Shiina T."/>
            <person name="Osaki K."/>
            <person name="Tachibana H."/>
        </authorList>
    </citation>
    <scope>NUCLEOTIDE SEQUENCE [LARGE SCALE GENOMIC DNA]</scope>
    <source>
        <strain evidence="6 7">P19-061405</strain>
    </source>
</reference>
<dbReference type="Proteomes" id="UP001628156">
    <property type="component" value="Unassembled WGS sequence"/>
</dbReference>
<proteinExistence type="inferred from homology"/>
<evidence type="ECO:0000256" key="4">
    <source>
        <dbReference type="ARBA" id="ARBA00022679"/>
    </source>
</evidence>
<organism evidence="6 7">
    <name type="scientific">Entamoeba nuttalli</name>
    <dbReference type="NCBI Taxonomy" id="412467"/>
    <lineage>
        <taxon>Eukaryota</taxon>
        <taxon>Amoebozoa</taxon>
        <taxon>Evosea</taxon>
        <taxon>Archamoebae</taxon>
        <taxon>Mastigamoebida</taxon>
        <taxon>Entamoebidae</taxon>
        <taxon>Entamoeba</taxon>
    </lineage>
</organism>
<evidence type="ECO:0000256" key="2">
    <source>
        <dbReference type="ARBA" id="ARBA00012003"/>
    </source>
</evidence>